<dbReference type="GO" id="GO:0000981">
    <property type="term" value="F:DNA-binding transcription factor activity, RNA polymerase II-specific"/>
    <property type="evidence" value="ECO:0007669"/>
    <property type="project" value="TreeGrafter"/>
</dbReference>
<accession>A0A8R1HVA7</accession>
<keyword evidence="4" id="KW-0804">Transcription</keyword>
<comment type="subcellular location">
    <subcellularLocation>
        <location evidence="1 6">Nucleus</location>
    </subcellularLocation>
</comment>
<dbReference type="EnsemblMetazoa" id="CJA11873.1">
    <property type="protein sequence ID" value="CJA11873.1"/>
    <property type="gene ID" value="WBGene00131077"/>
</dbReference>
<dbReference type="InterPro" id="IPR008967">
    <property type="entry name" value="p53-like_TF_DNA-bd_sf"/>
</dbReference>
<dbReference type="InterPro" id="IPR046360">
    <property type="entry name" value="T-box_DNA-bd"/>
</dbReference>
<dbReference type="GO" id="GO:0000785">
    <property type="term" value="C:chromatin"/>
    <property type="evidence" value="ECO:0007669"/>
    <property type="project" value="TreeGrafter"/>
</dbReference>
<dbReference type="Gene3D" id="2.60.40.820">
    <property type="entry name" value="Transcription factor, T-box"/>
    <property type="match status" value="1"/>
</dbReference>
<dbReference type="InterPro" id="IPR001699">
    <property type="entry name" value="TF_T-box"/>
</dbReference>
<dbReference type="AlphaFoldDB" id="A0A8R1HVA7"/>
<dbReference type="PANTHER" id="PTHR11267">
    <property type="entry name" value="T-BOX PROTEIN-RELATED"/>
    <property type="match status" value="1"/>
</dbReference>
<dbReference type="GO" id="GO:0001708">
    <property type="term" value="P:cell fate specification"/>
    <property type="evidence" value="ECO:0007669"/>
    <property type="project" value="TreeGrafter"/>
</dbReference>
<organism evidence="9 10">
    <name type="scientific">Caenorhabditis japonica</name>
    <dbReference type="NCBI Taxonomy" id="281687"/>
    <lineage>
        <taxon>Eukaryota</taxon>
        <taxon>Metazoa</taxon>
        <taxon>Ecdysozoa</taxon>
        <taxon>Nematoda</taxon>
        <taxon>Chromadorea</taxon>
        <taxon>Rhabditida</taxon>
        <taxon>Rhabditina</taxon>
        <taxon>Rhabditomorpha</taxon>
        <taxon>Rhabditoidea</taxon>
        <taxon>Rhabditidae</taxon>
        <taxon>Peloderinae</taxon>
        <taxon>Caenorhabditis</taxon>
    </lineage>
</organism>
<evidence type="ECO:0000256" key="4">
    <source>
        <dbReference type="ARBA" id="ARBA00023163"/>
    </source>
</evidence>
<evidence type="ECO:0000256" key="6">
    <source>
        <dbReference type="PROSITE-ProRule" id="PRU00201"/>
    </source>
</evidence>
<dbReference type="PROSITE" id="PS01264">
    <property type="entry name" value="TBOX_2"/>
    <property type="match status" value="1"/>
</dbReference>
<evidence type="ECO:0000256" key="2">
    <source>
        <dbReference type="ARBA" id="ARBA00023015"/>
    </source>
</evidence>
<dbReference type="GO" id="GO:0005634">
    <property type="term" value="C:nucleus"/>
    <property type="evidence" value="ECO:0007669"/>
    <property type="project" value="UniProtKB-SubCell"/>
</dbReference>
<dbReference type="Pfam" id="PF00907">
    <property type="entry name" value="T-box"/>
    <property type="match status" value="1"/>
</dbReference>
<sequence>MTSSIEVSLTELQKWQEFYPKTEMIVTKRRGRVIFPHLNYNISGLDERTLYTVHIHLERVDDVKYKFDHAEWKEAGKGEPLLPIRYMEHPDGARPGEHWMKESVSFSHLKITNDPKNSDPKLVLVQSMHKYQPVVTITKHGDFRGEEFRLTVTQFVVVTAYQSEAMIALKVSHNKFASGFRSNGKKRQNDSENTDFSPPAKRNSVTPSSSSSSSTSSSMSSSPPTWPSSSFSPPSHTLINNQNNFSNFASPMTPFMDFSGMNYWNMNVNMNATWNPAYSGMNMAAWNYPTMWTNPPMSSEFENL</sequence>
<evidence type="ECO:0000256" key="7">
    <source>
        <dbReference type="SAM" id="MobiDB-lite"/>
    </source>
</evidence>
<name>A0A8R1HVA7_CAEJA</name>
<dbReference type="SMART" id="SM00425">
    <property type="entry name" value="TBOX"/>
    <property type="match status" value="1"/>
</dbReference>
<feature type="region of interest" description="Disordered" evidence="7">
    <location>
        <begin position="179"/>
        <end position="234"/>
    </location>
</feature>
<keyword evidence="3 6" id="KW-0238">DNA-binding</keyword>
<evidence type="ECO:0000256" key="5">
    <source>
        <dbReference type="ARBA" id="ARBA00023242"/>
    </source>
</evidence>
<evidence type="ECO:0000259" key="8">
    <source>
        <dbReference type="PROSITE" id="PS50252"/>
    </source>
</evidence>
<dbReference type="PRINTS" id="PR00937">
    <property type="entry name" value="TBOX"/>
</dbReference>
<feature type="domain" description="T-box" evidence="8">
    <location>
        <begin position="9"/>
        <end position="182"/>
    </location>
</feature>
<dbReference type="InterPro" id="IPR018186">
    <property type="entry name" value="TF_T-box_CS"/>
</dbReference>
<reference evidence="9" key="2">
    <citation type="submission" date="2022-06" db="UniProtKB">
        <authorList>
            <consortium name="EnsemblMetazoa"/>
        </authorList>
    </citation>
    <scope>IDENTIFICATION</scope>
    <source>
        <strain evidence="9">DF5081</strain>
    </source>
</reference>
<evidence type="ECO:0000313" key="9">
    <source>
        <dbReference type="EnsemblMetazoa" id="CJA11873.1"/>
    </source>
</evidence>
<evidence type="ECO:0000256" key="1">
    <source>
        <dbReference type="ARBA" id="ARBA00004123"/>
    </source>
</evidence>
<dbReference type="PROSITE" id="PS50252">
    <property type="entry name" value="TBOX_3"/>
    <property type="match status" value="1"/>
</dbReference>
<feature type="compositionally biased region" description="Low complexity" evidence="7">
    <location>
        <begin position="204"/>
        <end position="234"/>
    </location>
</feature>
<dbReference type="Proteomes" id="UP000005237">
    <property type="component" value="Unassembled WGS sequence"/>
</dbReference>
<reference evidence="10" key="1">
    <citation type="submission" date="2010-08" db="EMBL/GenBank/DDBJ databases">
        <authorList>
            <consortium name="Caenorhabditis japonica Sequencing Consortium"/>
            <person name="Wilson R.K."/>
        </authorList>
    </citation>
    <scope>NUCLEOTIDE SEQUENCE [LARGE SCALE GENOMIC DNA]</scope>
    <source>
        <strain evidence="10">DF5081</strain>
    </source>
</reference>
<keyword evidence="10" id="KW-1185">Reference proteome</keyword>
<evidence type="ECO:0000256" key="3">
    <source>
        <dbReference type="ARBA" id="ARBA00023125"/>
    </source>
</evidence>
<dbReference type="SUPFAM" id="SSF49417">
    <property type="entry name" value="p53-like transcription factors"/>
    <property type="match status" value="1"/>
</dbReference>
<keyword evidence="2" id="KW-0805">Transcription regulation</keyword>
<protein>
    <recommendedName>
        <fullName evidence="8">T-box domain-containing protein</fullName>
    </recommendedName>
</protein>
<dbReference type="InterPro" id="IPR036960">
    <property type="entry name" value="T-box_sf"/>
</dbReference>
<dbReference type="PANTHER" id="PTHR11267:SF189">
    <property type="entry name" value="T-BOX PROTEIN 31-RELATED"/>
    <property type="match status" value="1"/>
</dbReference>
<keyword evidence="5 6" id="KW-0539">Nucleus</keyword>
<comment type="caution">
    <text evidence="6">Lacks conserved residue(s) required for the propagation of feature annotation.</text>
</comment>
<proteinExistence type="predicted"/>
<evidence type="ECO:0000313" key="10">
    <source>
        <dbReference type="Proteomes" id="UP000005237"/>
    </source>
</evidence>
<dbReference type="GO" id="GO:0000978">
    <property type="term" value="F:RNA polymerase II cis-regulatory region sequence-specific DNA binding"/>
    <property type="evidence" value="ECO:0007669"/>
    <property type="project" value="InterPro"/>
</dbReference>
<dbReference type="FunFam" id="2.60.40.820:FF:000013">
    <property type="entry name" value="T-box transcription factor tbx-9"/>
    <property type="match status" value="1"/>
</dbReference>
<dbReference type="GO" id="GO:0045893">
    <property type="term" value="P:positive regulation of DNA-templated transcription"/>
    <property type="evidence" value="ECO:0007669"/>
    <property type="project" value="InterPro"/>
</dbReference>
<dbReference type="CDD" id="cd00182">
    <property type="entry name" value="T-box"/>
    <property type="match status" value="1"/>
</dbReference>
<dbReference type="OMA" id="YTVHIHL"/>